<sequence>MRLQEYWGVGPKTADLLEAELGVERAVRAIESADVSTLVDAGLPRGRATRILRRATGAAGLDTLGTGDARDVYGDLLELAAGEALTDGAADRIRVLTPLASHEAADERLDRIDRAREVWSGLEEEDQERVIDAFDSYDEAGG</sequence>
<gene>
    <name evidence="1" type="ORF">ACFR9S_09355</name>
</gene>
<dbReference type="Proteomes" id="UP001597111">
    <property type="component" value="Unassembled WGS sequence"/>
</dbReference>
<reference evidence="1 2" key="1">
    <citation type="journal article" date="2019" name="Int. J. Syst. Evol. Microbiol.">
        <title>The Global Catalogue of Microorganisms (GCM) 10K type strain sequencing project: providing services to taxonomists for standard genome sequencing and annotation.</title>
        <authorList>
            <consortium name="The Broad Institute Genomics Platform"/>
            <consortium name="The Broad Institute Genome Sequencing Center for Infectious Disease"/>
            <person name="Wu L."/>
            <person name="Ma J."/>
        </authorList>
    </citation>
    <scope>NUCLEOTIDE SEQUENCE [LARGE SCALE GENOMIC DNA]</scope>
    <source>
        <strain evidence="1 2">CGMCC 1.12285</strain>
    </source>
</reference>
<proteinExistence type="predicted"/>
<dbReference type="EMBL" id="JBHUDH010000102">
    <property type="protein sequence ID" value="MFD1526502.1"/>
    <property type="molecule type" value="Genomic_DNA"/>
</dbReference>
<protein>
    <submittedName>
        <fullName evidence="1">DNA mismatch repair protein</fullName>
    </submittedName>
</protein>
<organism evidence="1 2">
    <name type="scientific">Halolamina salina</name>
    <dbReference type="NCBI Taxonomy" id="1220023"/>
    <lineage>
        <taxon>Archaea</taxon>
        <taxon>Methanobacteriati</taxon>
        <taxon>Methanobacteriota</taxon>
        <taxon>Stenosarchaea group</taxon>
        <taxon>Halobacteria</taxon>
        <taxon>Halobacteriales</taxon>
        <taxon>Haloferacaceae</taxon>
    </lineage>
</organism>
<dbReference type="AlphaFoldDB" id="A0ABD6B6F7"/>
<evidence type="ECO:0000313" key="2">
    <source>
        <dbReference type="Proteomes" id="UP001597111"/>
    </source>
</evidence>
<feature type="non-terminal residue" evidence="1">
    <location>
        <position position="142"/>
    </location>
</feature>
<evidence type="ECO:0000313" key="1">
    <source>
        <dbReference type="EMBL" id="MFD1526502.1"/>
    </source>
</evidence>
<name>A0ABD6B6F7_9EURY</name>
<keyword evidence="2" id="KW-1185">Reference proteome</keyword>
<accession>A0ABD6B6F7</accession>
<comment type="caution">
    <text evidence="1">The sequence shown here is derived from an EMBL/GenBank/DDBJ whole genome shotgun (WGS) entry which is preliminary data.</text>
</comment>